<proteinExistence type="predicted"/>
<evidence type="ECO:0000259" key="2">
    <source>
        <dbReference type="Pfam" id="PF13556"/>
    </source>
</evidence>
<protein>
    <submittedName>
        <fullName evidence="3">Unannotated protein</fullName>
    </submittedName>
</protein>
<evidence type="ECO:0000313" key="3">
    <source>
        <dbReference type="EMBL" id="CAB4879766.1"/>
    </source>
</evidence>
<evidence type="ECO:0000259" key="1">
    <source>
        <dbReference type="Pfam" id="PF07905"/>
    </source>
</evidence>
<feature type="domain" description="Purine catabolism PurC-like" evidence="1">
    <location>
        <begin position="93"/>
        <end position="210"/>
    </location>
</feature>
<reference evidence="3" key="1">
    <citation type="submission" date="2020-05" db="EMBL/GenBank/DDBJ databases">
        <authorList>
            <person name="Chiriac C."/>
            <person name="Salcher M."/>
            <person name="Ghai R."/>
            <person name="Kavagutti S V."/>
        </authorList>
    </citation>
    <scope>NUCLEOTIDE SEQUENCE</scope>
</reference>
<sequence length="588" mass="60971">MNTGQLTPTPADTASVLRASSACDFGPGTLVTSLRSCGSSVSVRSVVSVIMGLSTGGRGFACEKRMGKPGARRVQCGWFGPGTVSAMALTIRQVVALPDLGLRVLTPNSDLSRVVRWVATSELSDPGPWLDGDELLLTTGMRLRDDPDSCAAYAEAVMASGAAALGFGIGLTFDSVPHALLEAGQRIGLPIIEVPTPTPFVAVSKAVSRSLAAEEYEAAERSFGTQRSLIRAALKEGGDVNVVSLLARHVNGFAVCVDAAGGVRAASPPGAARRIGEWRAELERLRPQGVRASSVISNADEHVAIVPLGVKGGGDGFLILGASSALQANDVAVMNLAVSLLSWGLVRDAGRGSAWHRLAIDAIRREGSAQVPMAELGLGSLEHGSARIVLAIAAESADAGTVSHAGDHAGELAAAINALPSSIATALGDGQVLAFIPESVVARPDARKLLEEAGRAVVSGPVDLDDVPAVEATIVRARRTALSRPGLTRLDDASAIGLAGLVDPGTARAWAHEYLRGLRESSEGPELLVTLRAWLASHGQVDATGSSLGVHRHTVRHRLRRAEALLGRGLDDPQVRADLWFALGQVDP</sequence>
<dbReference type="PANTHER" id="PTHR33744">
    <property type="entry name" value="CARBOHYDRATE DIACID REGULATOR"/>
    <property type="match status" value="1"/>
</dbReference>
<dbReference type="Pfam" id="PF07905">
    <property type="entry name" value="PucR"/>
    <property type="match status" value="1"/>
</dbReference>
<feature type="domain" description="PucR C-terminal helix-turn-helix" evidence="2">
    <location>
        <begin position="527"/>
        <end position="583"/>
    </location>
</feature>
<name>A0A6J7EA22_9ZZZZ</name>
<dbReference type="AlphaFoldDB" id="A0A6J7EA22"/>
<dbReference type="Gene3D" id="1.10.10.2840">
    <property type="entry name" value="PucR C-terminal helix-turn-helix domain"/>
    <property type="match status" value="1"/>
</dbReference>
<dbReference type="InterPro" id="IPR051448">
    <property type="entry name" value="CdaR-like_regulators"/>
</dbReference>
<dbReference type="PANTHER" id="PTHR33744:SF1">
    <property type="entry name" value="DNA-BINDING TRANSCRIPTIONAL ACTIVATOR ADER"/>
    <property type="match status" value="1"/>
</dbReference>
<dbReference type="InterPro" id="IPR025736">
    <property type="entry name" value="PucR_C-HTH_dom"/>
</dbReference>
<accession>A0A6J7EA22</accession>
<organism evidence="3">
    <name type="scientific">freshwater metagenome</name>
    <dbReference type="NCBI Taxonomy" id="449393"/>
    <lineage>
        <taxon>unclassified sequences</taxon>
        <taxon>metagenomes</taxon>
        <taxon>ecological metagenomes</taxon>
    </lineage>
</organism>
<dbReference type="InterPro" id="IPR042070">
    <property type="entry name" value="PucR_C-HTH_sf"/>
</dbReference>
<dbReference type="Pfam" id="PF13556">
    <property type="entry name" value="HTH_30"/>
    <property type="match status" value="1"/>
</dbReference>
<gene>
    <name evidence="3" type="ORF">UFOPK3402_01195</name>
</gene>
<dbReference type="InterPro" id="IPR012914">
    <property type="entry name" value="PucR_dom"/>
</dbReference>
<dbReference type="EMBL" id="CAFBLS010000144">
    <property type="protein sequence ID" value="CAB4879766.1"/>
    <property type="molecule type" value="Genomic_DNA"/>
</dbReference>